<accession>A0A1G7HSY0</accession>
<feature type="signal peptide" evidence="1">
    <location>
        <begin position="1"/>
        <end position="24"/>
    </location>
</feature>
<feature type="chain" id="PRO_5010230646" description="Tat pathway signal sequence domain protein" evidence="1">
    <location>
        <begin position="25"/>
        <end position="137"/>
    </location>
</feature>
<evidence type="ECO:0000256" key="1">
    <source>
        <dbReference type="SAM" id="SignalP"/>
    </source>
</evidence>
<evidence type="ECO:0000313" key="2">
    <source>
        <dbReference type="EMBL" id="SDF03535.1"/>
    </source>
</evidence>
<organism evidence="2 3">
    <name type="scientific">Celeribacter baekdonensis</name>
    <dbReference type="NCBI Taxonomy" id="875171"/>
    <lineage>
        <taxon>Bacteria</taxon>
        <taxon>Pseudomonadati</taxon>
        <taxon>Pseudomonadota</taxon>
        <taxon>Alphaproteobacteria</taxon>
        <taxon>Rhodobacterales</taxon>
        <taxon>Roseobacteraceae</taxon>
        <taxon>Celeribacter</taxon>
    </lineage>
</organism>
<dbReference type="AlphaFoldDB" id="A0A1G7HSY0"/>
<dbReference type="RefSeq" id="WP_083351690.1">
    <property type="nucleotide sequence ID" value="NZ_FNBL01000002.1"/>
</dbReference>
<protein>
    <recommendedName>
        <fullName evidence="4">Tat pathway signal sequence domain protein</fullName>
    </recommendedName>
</protein>
<sequence length="137" mass="14636">MIFPPNRLIQMTCAFCLIAGTAVAFDAPVVELNTATAAQDACRLTFTVTAPAGLSALETQTVLFDQKGGVRAFTLFDFGTVPEGGLRVRQFDVPQTRCDDVGMILFNSVETCSTAAGNACADVISFTSRLETMEVQQ</sequence>
<keyword evidence="1" id="KW-0732">Signal</keyword>
<dbReference type="EMBL" id="FNBL01000002">
    <property type="protein sequence ID" value="SDF03535.1"/>
    <property type="molecule type" value="Genomic_DNA"/>
</dbReference>
<evidence type="ECO:0000313" key="3">
    <source>
        <dbReference type="Proteomes" id="UP000182284"/>
    </source>
</evidence>
<gene>
    <name evidence="2" type="ORF">SAMN04488117_10264</name>
</gene>
<name>A0A1G7HSY0_9RHOB</name>
<reference evidence="2 3" key="1">
    <citation type="submission" date="2016-10" db="EMBL/GenBank/DDBJ databases">
        <authorList>
            <person name="de Groot N.N."/>
        </authorList>
    </citation>
    <scope>NUCLEOTIDE SEQUENCE [LARGE SCALE GENOMIC DNA]</scope>
    <source>
        <strain evidence="2 3">DSM 27375</strain>
    </source>
</reference>
<evidence type="ECO:0008006" key="4">
    <source>
        <dbReference type="Google" id="ProtNLM"/>
    </source>
</evidence>
<dbReference type="OrthoDB" id="7707524at2"/>
<dbReference type="Proteomes" id="UP000182284">
    <property type="component" value="Unassembled WGS sequence"/>
</dbReference>
<proteinExistence type="predicted"/>